<evidence type="ECO:0000313" key="8">
    <source>
        <dbReference type="EMBL" id="EAK5103438.1"/>
    </source>
</evidence>
<proteinExistence type="inferred from homology"/>
<comment type="similarity">
    <text evidence="7">Belongs to the ATPase delta chain family.</text>
</comment>
<evidence type="ECO:0000256" key="6">
    <source>
        <dbReference type="ARBA" id="ARBA00023310"/>
    </source>
</evidence>
<dbReference type="PRINTS" id="PR00125">
    <property type="entry name" value="ATPASEDELTA"/>
</dbReference>
<dbReference type="EMBL" id="AACQHW010000007">
    <property type="protein sequence ID" value="EAL6851259.1"/>
    <property type="molecule type" value="Genomic_DNA"/>
</dbReference>
<evidence type="ECO:0000256" key="4">
    <source>
        <dbReference type="ARBA" id="ARBA00023065"/>
    </source>
</evidence>
<dbReference type="InterPro" id="IPR000711">
    <property type="entry name" value="ATPase_OSCP/dsu"/>
</dbReference>
<dbReference type="SUPFAM" id="SSF47928">
    <property type="entry name" value="N-terminal domain of the delta subunit of the F1F0-ATP synthase"/>
    <property type="match status" value="1"/>
</dbReference>
<evidence type="ECO:0000313" key="13">
    <source>
        <dbReference type="Proteomes" id="UP000411403"/>
    </source>
</evidence>
<keyword evidence="7" id="KW-0139">CF(1)</keyword>
<dbReference type="Pfam" id="PF00213">
    <property type="entry name" value="OSCP"/>
    <property type="match status" value="1"/>
</dbReference>
<comment type="function">
    <text evidence="7">F(1)F(0) ATP synthase produces ATP from ADP in the presence of a proton or sodium gradient. F-type ATPases consist of two structural domains, F(1) containing the extramembraneous catalytic core and F(0) containing the membrane proton channel, linked together by a central stalk and a peripheral stalk. During catalysis, ATP synthesis in the catalytic domain of F(1) is coupled via a rotary mechanism of the central stalk subunits to proton translocation.</text>
</comment>
<keyword evidence="4 7" id="KW-0406">Ion transport</keyword>
<dbReference type="PANTHER" id="PTHR11910">
    <property type="entry name" value="ATP SYNTHASE DELTA CHAIN"/>
    <property type="match status" value="1"/>
</dbReference>
<comment type="subcellular location">
    <subcellularLocation>
        <location evidence="7">Cell membrane</location>
        <topology evidence="7">Peripheral membrane protein</topology>
    </subcellularLocation>
    <subcellularLocation>
        <location evidence="1">Membrane</location>
    </subcellularLocation>
</comment>
<dbReference type="Gene3D" id="1.10.520.20">
    <property type="entry name" value="N-terminal domain of the delta subunit of the F1F0-ATP synthase"/>
    <property type="match status" value="1"/>
</dbReference>
<dbReference type="GO" id="GO:0005886">
    <property type="term" value="C:plasma membrane"/>
    <property type="evidence" value="ECO:0007669"/>
    <property type="project" value="UniProtKB-SubCell"/>
</dbReference>
<comment type="caution">
    <text evidence="8">The sequence shown here is derived from an EMBL/GenBank/DDBJ whole genome shotgun (WGS) entry which is preliminary data.</text>
</comment>
<dbReference type="STRING" id="195.ATE51_04256"/>
<dbReference type="Proteomes" id="UP000409545">
    <property type="component" value="Unassembled WGS sequence"/>
</dbReference>
<dbReference type="RefSeq" id="WP_002779399.1">
    <property type="nucleotide sequence ID" value="NZ_AANORL020000012.1"/>
</dbReference>
<dbReference type="OrthoDB" id="5339308at2"/>
<evidence type="ECO:0000313" key="11">
    <source>
        <dbReference type="Proteomes" id="UP000352088"/>
    </source>
</evidence>
<keyword evidence="5 7" id="KW-0472">Membrane</keyword>
<dbReference type="NCBIfam" id="TIGR01145">
    <property type="entry name" value="ATP_synt_delta"/>
    <property type="match status" value="1"/>
</dbReference>
<organism evidence="8 12">
    <name type="scientific">Campylobacter coli</name>
    <dbReference type="NCBI Taxonomy" id="195"/>
    <lineage>
        <taxon>Bacteria</taxon>
        <taxon>Pseudomonadati</taxon>
        <taxon>Campylobacterota</taxon>
        <taxon>Epsilonproteobacteria</taxon>
        <taxon>Campylobacterales</taxon>
        <taxon>Campylobacteraceae</taxon>
        <taxon>Campylobacter</taxon>
    </lineage>
</organism>
<keyword evidence="7" id="KW-1003">Cell membrane</keyword>
<evidence type="ECO:0000313" key="10">
    <source>
        <dbReference type="EMBL" id="EAL9204905.1"/>
    </source>
</evidence>
<dbReference type="Proteomes" id="UP000352088">
    <property type="component" value="Unassembled WGS sequence"/>
</dbReference>
<evidence type="ECO:0000256" key="1">
    <source>
        <dbReference type="ARBA" id="ARBA00004370"/>
    </source>
</evidence>
<dbReference type="NCBIfam" id="NF006291">
    <property type="entry name" value="PRK08474.1"/>
    <property type="match status" value="1"/>
</dbReference>
<evidence type="ECO:0000313" key="9">
    <source>
        <dbReference type="EMBL" id="EAL6851259.1"/>
    </source>
</evidence>
<dbReference type="GO" id="GO:0046933">
    <property type="term" value="F:proton-transporting ATP synthase activity, rotational mechanism"/>
    <property type="evidence" value="ECO:0007669"/>
    <property type="project" value="UniProtKB-UniRule"/>
</dbReference>
<evidence type="ECO:0000256" key="5">
    <source>
        <dbReference type="ARBA" id="ARBA00023136"/>
    </source>
</evidence>
<reference evidence="8 12" key="1">
    <citation type="submission" date="2018-05" db="EMBL/GenBank/DDBJ databases">
        <authorList>
            <consortium name="NARMS: The National Antimicrobial Resistance Monitoring System"/>
        </authorList>
    </citation>
    <scope>NUCLEOTIDE SEQUENCE [LARGE SCALE GENOMIC DNA]</scope>
    <source>
        <strain evidence="10 13">CVM N17C171</strain>
        <strain evidence="9 11">CVM N17C548</strain>
        <strain evidence="8 12">FSIS1711007</strain>
    </source>
</reference>
<dbReference type="GO" id="GO:0045259">
    <property type="term" value="C:proton-transporting ATP synthase complex"/>
    <property type="evidence" value="ECO:0007669"/>
    <property type="project" value="UniProtKB-KW"/>
</dbReference>
<evidence type="ECO:0000313" key="12">
    <source>
        <dbReference type="Proteomes" id="UP000409545"/>
    </source>
</evidence>
<evidence type="ECO:0000256" key="2">
    <source>
        <dbReference type="ARBA" id="ARBA00022448"/>
    </source>
</evidence>
<dbReference type="EMBL" id="AACGUZ010000005">
    <property type="protein sequence ID" value="EAK5103438.1"/>
    <property type="molecule type" value="Genomic_DNA"/>
</dbReference>
<dbReference type="Proteomes" id="UP000411403">
    <property type="component" value="Unassembled WGS sequence"/>
</dbReference>
<dbReference type="AlphaFoldDB" id="A0A1B3XCA6"/>
<dbReference type="EMBL" id="AACSIE010000006">
    <property type="protein sequence ID" value="EAL9204905.1"/>
    <property type="molecule type" value="Genomic_DNA"/>
</dbReference>
<protein>
    <recommendedName>
        <fullName evidence="7">ATP synthase subunit delta</fullName>
    </recommendedName>
    <alternativeName>
        <fullName evidence="7">ATP synthase F(1) sector subunit delta</fullName>
    </alternativeName>
    <alternativeName>
        <fullName evidence="7">F-type ATPase subunit delta</fullName>
        <shortName evidence="7">F-ATPase subunit delta</shortName>
    </alternativeName>
</protein>
<evidence type="ECO:0000256" key="3">
    <source>
        <dbReference type="ARBA" id="ARBA00022781"/>
    </source>
</evidence>
<name>A0A1B3XCA6_CAMCO</name>
<keyword evidence="2 7" id="KW-0813">Transport</keyword>
<gene>
    <name evidence="7" type="primary">atpH</name>
    <name evidence="8" type="ORF">B9Q54_04055</name>
    <name evidence="9" type="ORF">DSX26_07295</name>
    <name evidence="10" type="ORF">DYU70_07045</name>
</gene>
<accession>A0A1B3XCA6</accession>
<evidence type="ECO:0000256" key="7">
    <source>
        <dbReference type="HAMAP-Rule" id="MF_01416"/>
    </source>
</evidence>
<keyword evidence="6 7" id="KW-0066">ATP synthesis</keyword>
<dbReference type="HAMAP" id="MF_01416">
    <property type="entry name" value="ATP_synth_delta_bact"/>
    <property type="match status" value="1"/>
</dbReference>
<sequence length="173" mass="19762">MNDLIAKRYAKAIALRADISEFYDNLSVLSSAFASPKFKNIIESNQIQKEKKLEFVISLIEKASPSFNNFLKLLAENSRLSCIPQIAKELERQKSFKENIFLGTVYSKEVLSEDNIKELENRLSTKFGVKIKLQNKVGLNEGVKISLEELGYEISFSMKALQNKMSEYILKII</sequence>
<dbReference type="InterPro" id="IPR026015">
    <property type="entry name" value="ATP_synth_OSCP/delta_N_sf"/>
</dbReference>
<comment type="function">
    <text evidence="7">This protein is part of the stalk that links CF(0) to CF(1). It either transmits conformational changes from CF(0) to CF(1) or is implicated in proton conduction.</text>
</comment>
<keyword evidence="3 7" id="KW-0375">Hydrogen ion transport</keyword>